<accession>A0A914LBF8</accession>
<evidence type="ECO:0000313" key="2">
    <source>
        <dbReference type="WBParaSite" id="Minc3s00379g11325"/>
    </source>
</evidence>
<proteinExistence type="predicted"/>
<keyword evidence="1" id="KW-1185">Reference proteome</keyword>
<dbReference type="WBParaSite" id="Minc3s00379g11325">
    <property type="protein sequence ID" value="Minc3s00379g11325"/>
    <property type="gene ID" value="Minc3s00379g11325"/>
</dbReference>
<name>A0A914LBF8_MELIC</name>
<reference evidence="2" key="1">
    <citation type="submission" date="2022-11" db="UniProtKB">
        <authorList>
            <consortium name="WormBaseParasite"/>
        </authorList>
    </citation>
    <scope>IDENTIFICATION</scope>
</reference>
<organism evidence="1 2">
    <name type="scientific">Meloidogyne incognita</name>
    <name type="common">Southern root-knot nematode worm</name>
    <name type="synonym">Oxyuris incognita</name>
    <dbReference type="NCBI Taxonomy" id="6306"/>
    <lineage>
        <taxon>Eukaryota</taxon>
        <taxon>Metazoa</taxon>
        <taxon>Ecdysozoa</taxon>
        <taxon>Nematoda</taxon>
        <taxon>Chromadorea</taxon>
        <taxon>Rhabditida</taxon>
        <taxon>Tylenchina</taxon>
        <taxon>Tylenchomorpha</taxon>
        <taxon>Tylenchoidea</taxon>
        <taxon>Meloidogynidae</taxon>
        <taxon>Meloidogyninae</taxon>
        <taxon>Meloidogyne</taxon>
        <taxon>Meloidogyne incognita group</taxon>
    </lineage>
</organism>
<dbReference type="Proteomes" id="UP000887563">
    <property type="component" value="Unplaced"/>
</dbReference>
<protein>
    <submittedName>
        <fullName evidence="2">Candidate secreted effector</fullName>
    </submittedName>
</protein>
<dbReference type="AlphaFoldDB" id="A0A914LBF8"/>
<evidence type="ECO:0000313" key="1">
    <source>
        <dbReference type="Proteomes" id="UP000887563"/>
    </source>
</evidence>
<sequence length="77" mass="8443">MNCYINNLSIYLRKRISSNSSNCTTCYHSKHSTGWTCHGAKTSAILSTKISSSTSANTCTYSSTKTKTTCFTISRSI</sequence>